<accession>A0A5B7FGA9</accession>
<evidence type="ECO:0000313" key="2">
    <source>
        <dbReference type="Proteomes" id="UP000324222"/>
    </source>
</evidence>
<gene>
    <name evidence="1" type="ORF">E2C01_038241</name>
</gene>
<name>A0A5B7FGA9_PORTR</name>
<sequence>MGVGIVFPEQLQQYGGILVSAWIFSRQQENRWVPVQYLHLGADLYFQPWWPKRQHLPHMSGSGV</sequence>
<proteinExistence type="predicted"/>
<dbReference type="EMBL" id="VSRR010006341">
    <property type="protein sequence ID" value="MPC44565.1"/>
    <property type="molecule type" value="Genomic_DNA"/>
</dbReference>
<protein>
    <submittedName>
        <fullName evidence="1">Uncharacterized protein</fullName>
    </submittedName>
</protein>
<dbReference type="AlphaFoldDB" id="A0A5B7FGA9"/>
<keyword evidence="2" id="KW-1185">Reference proteome</keyword>
<organism evidence="1 2">
    <name type="scientific">Portunus trituberculatus</name>
    <name type="common">Swimming crab</name>
    <name type="synonym">Neptunus trituberculatus</name>
    <dbReference type="NCBI Taxonomy" id="210409"/>
    <lineage>
        <taxon>Eukaryota</taxon>
        <taxon>Metazoa</taxon>
        <taxon>Ecdysozoa</taxon>
        <taxon>Arthropoda</taxon>
        <taxon>Crustacea</taxon>
        <taxon>Multicrustacea</taxon>
        <taxon>Malacostraca</taxon>
        <taxon>Eumalacostraca</taxon>
        <taxon>Eucarida</taxon>
        <taxon>Decapoda</taxon>
        <taxon>Pleocyemata</taxon>
        <taxon>Brachyura</taxon>
        <taxon>Eubrachyura</taxon>
        <taxon>Portunoidea</taxon>
        <taxon>Portunidae</taxon>
        <taxon>Portuninae</taxon>
        <taxon>Portunus</taxon>
    </lineage>
</organism>
<reference evidence="1 2" key="1">
    <citation type="submission" date="2019-05" db="EMBL/GenBank/DDBJ databases">
        <title>Another draft genome of Portunus trituberculatus and its Hox gene families provides insights of decapod evolution.</title>
        <authorList>
            <person name="Jeong J.-H."/>
            <person name="Song I."/>
            <person name="Kim S."/>
            <person name="Choi T."/>
            <person name="Kim D."/>
            <person name="Ryu S."/>
            <person name="Kim W."/>
        </authorList>
    </citation>
    <scope>NUCLEOTIDE SEQUENCE [LARGE SCALE GENOMIC DNA]</scope>
    <source>
        <tissue evidence="1">Muscle</tissue>
    </source>
</reference>
<dbReference type="Proteomes" id="UP000324222">
    <property type="component" value="Unassembled WGS sequence"/>
</dbReference>
<evidence type="ECO:0000313" key="1">
    <source>
        <dbReference type="EMBL" id="MPC44565.1"/>
    </source>
</evidence>
<comment type="caution">
    <text evidence="1">The sequence shown here is derived from an EMBL/GenBank/DDBJ whole genome shotgun (WGS) entry which is preliminary data.</text>
</comment>